<reference evidence="1 2" key="1">
    <citation type="submission" date="2021-06" db="EMBL/GenBank/DDBJ databases">
        <title>Caerostris extrusa draft genome.</title>
        <authorList>
            <person name="Kono N."/>
            <person name="Arakawa K."/>
        </authorList>
    </citation>
    <scope>NUCLEOTIDE SEQUENCE [LARGE SCALE GENOMIC DNA]</scope>
</reference>
<evidence type="ECO:0000313" key="1">
    <source>
        <dbReference type="EMBL" id="GIX80851.1"/>
    </source>
</evidence>
<comment type="caution">
    <text evidence="1">The sequence shown here is derived from an EMBL/GenBank/DDBJ whole genome shotgun (WGS) entry which is preliminary data.</text>
</comment>
<gene>
    <name evidence="1" type="ORF">CEXT_653671</name>
</gene>
<dbReference type="AlphaFoldDB" id="A0AAV4N8M3"/>
<keyword evidence="2" id="KW-1185">Reference proteome</keyword>
<evidence type="ECO:0000313" key="2">
    <source>
        <dbReference type="Proteomes" id="UP001054945"/>
    </source>
</evidence>
<accession>A0AAV4N8M3</accession>
<dbReference type="Proteomes" id="UP001054945">
    <property type="component" value="Unassembled WGS sequence"/>
</dbReference>
<protein>
    <submittedName>
        <fullName evidence="1">Uncharacterized protein</fullName>
    </submittedName>
</protein>
<proteinExistence type="predicted"/>
<name>A0AAV4N8M3_CAEEX</name>
<sequence length="81" mass="9448">MSCRFGNVFMFNKRLFDFSRLENFTNTGLFHLSQSSLEGQFKMVQTRPFKSLMSQQTQNKGKTMKIPHCDNAVPTLCYRNS</sequence>
<dbReference type="EMBL" id="BPLR01020626">
    <property type="protein sequence ID" value="GIX80851.1"/>
    <property type="molecule type" value="Genomic_DNA"/>
</dbReference>
<organism evidence="1 2">
    <name type="scientific">Caerostris extrusa</name>
    <name type="common">Bark spider</name>
    <name type="synonym">Caerostris bankana</name>
    <dbReference type="NCBI Taxonomy" id="172846"/>
    <lineage>
        <taxon>Eukaryota</taxon>
        <taxon>Metazoa</taxon>
        <taxon>Ecdysozoa</taxon>
        <taxon>Arthropoda</taxon>
        <taxon>Chelicerata</taxon>
        <taxon>Arachnida</taxon>
        <taxon>Araneae</taxon>
        <taxon>Araneomorphae</taxon>
        <taxon>Entelegynae</taxon>
        <taxon>Araneoidea</taxon>
        <taxon>Araneidae</taxon>
        <taxon>Caerostris</taxon>
    </lineage>
</organism>